<keyword evidence="3" id="KW-1185">Reference proteome</keyword>
<proteinExistence type="predicted"/>
<dbReference type="PANTHER" id="PTHR35731">
    <property type="entry name" value="8-AMINO-7-OXONONANOATE SYNTHASE"/>
    <property type="match status" value="1"/>
</dbReference>
<dbReference type="GO" id="GO:0009507">
    <property type="term" value="C:chloroplast"/>
    <property type="evidence" value="ECO:0007669"/>
    <property type="project" value="TreeGrafter"/>
</dbReference>
<gene>
    <name evidence="2" type="ORF">VNO80_07307</name>
</gene>
<evidence type="ECO:0000313" key="3">
    <source>
        <dbReference type="Proteomes" id="UP001374584"/>
    </source>
</evidence>
<protein>
    <submittedName>
        <fullName evidence="2">Uncharacterized protein</fullName>
    </submittedName>
</protein>
<dbReference type="EMBL" id="JAYMYR010000003">
    <property type="protein sequence ID" value="KAK7373887.1"/>
    <property type="molecule type" value="Genomic_DNA"/>
</dbReference>
<reference evidence="2 3" key="1">
    <citation type="submission" date="2024-01" db="EMBL/GenBank/DDBJ databases">
        <title>The genomes of 5 underutilized Papilionoideae crops provide insights into root nodulation and disease resistanc.</title>
        <authorList>
            <person name="Jiang F."/>
        </authorList>
    </citation>
    <scope>NUCLEOTIDE SEQUENCE [LARGE SCALE GENOMIC DNA]</scope>
    <source>
        <strain evidence="2">JINMINGXINNONG_FW02</strain>
        <tissue evidence="2">Leaves</tissue>
    </source>
</reference>
<evidence type="ECO:0000256" key="1">
    <source>
        <dbReference type="SAM" id="Coils"/>
    </source>
</evidence>
<dbReference type="Proteomes" id="UP001374584">
    <property type="component" value="Unassembled WGS sequence"/>
</dbReference>
<organism evidence="2 3">
    <name type="scientific">Phaseolus coccineus</name>
    <name type="common">Scarlet runner bean</name>
    <name type="synonym">Phaseolus multiflorus</name>
    <dbReference type="NCBI Taxonomy" id="3886"/>
    <lineage>
        <taxon>Eukaryota</taxon>
        <taxon>Viridiplantae</taxon>
        <taxon>Streptophyta</taxon>
        <taxon>Embryophyta</taxon>
        <taxon>Tracheophyta</taxon>
        <taxon>Spermatophyta</taxon>
        <taxon>Magnoliopsida</taxon>
        <taxon>eudicotyledons</taxon>
        <taxon>Gunneridae</taxon>
        <taxon>Pentapetalae</taxon>
        <taxon>rosids</taxon>
        <taxon>fabids</taxon>
        <taxon>Fabales</taxon>
        <taxon>Fabaceae</taxon>
        <taxon>Papilionoideae</taxon>
        <taxon>50 kb inversion clade</taxon>
        <taxon>NPAAA clade</taxon>
        <taxon>indigoferoid/millettioid clade</taxon>
        <taxon>Phaseoleae</taxon>
        <taxon>Phaseolus</taxon>
    </lineage>
</organism>
<keyword evidence="1" id="KW-0175">Coiled coil</keyword>
<dbReference type="AlphaFoldDB" id="A0AAN9NJF6"/>
<dbReference type="PANTHER" id="PTHR35731:SF1">
    <property type="entry name" value="8-AMINO-7-OXONONANOATE SYNTHASE"/>
    <property type="match status" value="1"/>
</dbReference>
<feature type="coiled-coil region" evidence="1">
    <location>
        <begin position="161"/>
        <end position="202"/>
    </location>
</feature>
<sequence>MSKLRITLENNAQKTRGPKYLNPAESPFLPWFPSLFSNPCNANTCFHCHEKMIALKSIHPSTPTNIKYNIHRSGILNTKGYTVCFCKSNESDSQAPQPGDTRKQELLVQIAMLQTQKVRLTNYIDERSAYLAKFGEEAKAEFDKIGEDALQGLDEASARIIANIESQKVEFEESAELFRQEIQEREKELHEFEVQMEDGRNEGLFFKNLRKKAPVDKAKAKEEAEKIKNVAREKAGSRTRKGMYLFFIGLLTFAIVDSTASSSTDWRKEAVLGAILLALVCQLIYEQSMSSETGKTRKADAEEKKN</sequence>
<evidence type="ECO:0000313" key="2">
    <source>
        <dbReference type="EMBL" id="KAK7373887.1"/>
    </source>
</evidence>
<name>A0AAN9NJF6_PHACN</name>
<comment type="caution">
    <text evidence="2">The sequence shown here is derived from an EMBL/GenBank/DDBJ whole genome shotgun (WGS) entry which is preliminary data.</text>
</comment>
<accession>A0AAN9NJF6</accession>